<protein>
    <submittedName>
        <fullName evidence="1">Uncharacterized protein</fullName>
    </submittedName>
</protein>
<reference evidence="1 2" key="1">
    <citation type="submission" date="2015-01" db="EMBL/GenBank/DDBJ databases">
        <title>Evolution of Trichinella species and genotypes.</title>
        <authorList>
            <person name="Korhonen P.K."/>
            <person name="Edoardo P."/>
            <person name="Giuseppe L.R."/>
            <person name="Gasser R.B."/>
        </authorList>
    </citation>
    <scope>NUCLEOTIDE SEQUENCE [LARGE SCALE GENOMIC DNA]</scope>
    <source>
        <strain evidence="1">ISS588</strain>
    </source>
</reference>
<sequence length="33" mass="3631">MGTTRNRAQVYEVEETKIGGACDYLSVMTNVHG</sequence>
<evidence type="ECO:0000313" key="1">
    <source>
        <dbReference type="EMBL" id="KRY98490.1"/>
    </source>
</evidence>
<organism evidence="1 2">
    <name type="scientific">Trichinella pseudospiralis</name>
    <name type="common">Parasitic roundworm</name>
    <dbReference type="NCBI Taxonomy" id="6337"/>
    <lineage>
        <taxon>Eukaryota</taxon>
        <taxon>Metazoa</taxon>
        <taxon>Ecdysozoa</taxon>
        <taxon>Nematoda</taxon>
        <taxon>Enoplea</taxon>
        <taxon>Dorylaimia</taxon>
        <taxon>Trichinellida</taxon>
        <taxon>Trichinellidae</taxon>
        <taxon>Trichinella</taxon>
    </lineage>
</organism>
<name>A0A0V1GJN4_TRIPS</name>
<proteinExistence type="predicted"/>
<gene>
    <name evidence="1" type="ORF">T4B_6274</name>
</gene>
<dbReference type="EMBL" id="JYDS01001703">
    <property type="protein sequence ID" value="KRY98490.1"/>
    <property type="molecule type" value="Genomic_DNA"/>
</dbReference>
<evidence type="ECO:0000313" key="2">
    <source>
        <dbReference type="Proteomes" id="UP000054805"/>
    </source>
</evidence>
<keyword evidence="2" id="KW-1185">Reference proteome</keyword>
<dbReference type="AlphaFoldDB" id="A0A0V1GJN4"/>
<comment type="caution">
    <text evidence="1">The sequence shown here is derived from an EMBL/GenBank/DDBJ whole genome shotgun (WGS) entry which is preliminary data.</text>
</comment>
<accession>A0A0V1GJN4</accession>
<dbReference type="Proteomes" id="UP000054805">
    <property type="component" value="Unassembled WGS sequence"/>
</dbReference>